<proteinExistence type="predicted"/>
<protein>
    <submittedName>
        <fullName evidence="2">Uncharacterized protein</fullName>
    </submittedName>
</protein>
<reference evidence="2 3" key="1">
    <citation type="submission" date="2017-11" db="EMBL/GenBank/DDBJ databases">
        <title>Draft genome sequence of Enterococcus plantarum TRW2 strain isolated from lettuce.</title>
        <authorList>
            <person name="Kim E.B."/>
            <person name="Marco M.L."/>
            <person name="Williams T.R."/>
            <person name="You I.H."/>
        </authorList>
    </citation>
    <scope>NUCLEOTIDE SEQUENCE [LARGE SCALE GENOMIC DNA]</scope>
    <source>
        <strain evidence="2 3">TRW2</strain>
    </source>
</reference>
<keyword evidence="1" id="KW-0472">Membrane</keyword>
<gene>
    <name evidence="2" type="ORF">CI088_00090</name>
</gene>
<dbReference type="RefSeq" id="WP_111246747.1">
    <property type="nucleotide sequence ID" value="NZ_PIEU01000001.1"/>
</dbReference>
<evidence type="ECO:0000313" key="3">
    <source>
        <dbReference type="Proteomes" id="UP000249828"/>
    </source>
</evidence>
<accession>A0A2W3ZF93</accession>
<feature type="transmembrane region" description="Helical" evidence="1">
    <location>
        <begin position="7"/>
        <end position="22"/>
    </location>
</feature>
<name>A0A2W3ZF93_9ENTE</name>
<dbReference type="EMBL" id="PIEU01000001">
    <property type="protein sequence ID" value="PZL78206.1"/>
    <property type="molecule type" value="Genomic_DNA"/>
</dbReference>
<keyword evidence="1" id="KW-1133">Transmembrane helix</keyword>
<sequence>MKFYIKALMFFGLLAMIAYIGNQNLANALWLLFGVFIGFSLFYGMIRNGFLEIKSIERR</sequence>
<organism evidence="2 3">
    <name type="scientific">Enterococcus plantarum</name>
    <dbReference type="NCBI Taxonomy" id="1077675"/>
    <lineage>
        <taxon>Bacteria</taxon>
        <taxon>Bacillati</taxon>
        <taxon>Bacillota</taxon>
        <taxon>Bacilli</taxon>
        <taxon>Lactobacillales</taxon>
        <taxon>Enterococcaceae</taxon>
        <taxon>Enterococcus</taxon>
    </lineage>
</organism>
<dbReference type="AlphaFoldDB" id="A0A2W3ZF93"/>
<evidence type="ECO:0000313" key="2">
    <source>
        <dbReference type="EMBL" id="PZL78206.1"/>
    </source>
</evidence>
<dbReference type="Proteomes" id="UP000249828">
    <property type="component" value="Unassembled WGS sequence"/>
</dbReference>
<evidence type="ECO:0000256" key="1">
    <source>
        <dbReference type="SAM" id="Phobius"/>
    </source>
</evidence>
<keyword evidence="3" id="KW-1185">Reference proteome</keyword>
<keyword evidence="1" id="KW-0812">Transmembrane</keyword>
<comment type="caution">
    <text evidence="2">The sequence shown here is derived from an EMBL/GenBank/DDBJ whole genome shotgun (WGS) entry which is preliminary data.</text>
</comment>
<feature type="transmembrane region" description="Helical" evidence="1">
    <location>
        <begin position="28"/>
        <end position="46"/>
    </location>
</feature>